<name>A0A8H7ZZI8_9FUNG</name>
<dbReference type="EMBL" id="JAEFCI010002414">
    <property type="protein sequence ID" value="KAG5462252.1"/>
    <property type="molecule type" value="Genomic_DNA"/>
</dbReference>
<keyword evidence="3" id="KW-1185">Reference proteome</keyword>
<feature type="region of interest" description="Disordered" evidence="1">
    <location>
        <begin position="27"/>
        <end position="71"/>
    </location>
</feature>
<proteinExistence type="predicted"/>
<evidence type="ECO:0000256" key="1">
    <source>
        <dbReference type="SAM" id="MobiDB-lite"/>
    </source>
</evidence>
<dbReference type="Proteomes" id="UP000673691">
    <property type="component" value="Unassembled WGS sequence"/>
</dbReference>
<accession>A0A8H7ZZI8</accession>
<gene>
    <name evidence="2" type="ORF">BJ554DRAFT_5445</name>
</gene>
<evidence type="ECO:0000313" key="2">
    <source>
        <dbReference type="EMBL" id="KAG5462252.1"/>
    </source>
</evidence>
<protein>
    <submittedName>
        <fullName evidence="2">Uncharacterized protein</fullName>
    </submittedName>
</protein>
<dbReference type="AlphaFoldDB" id="A0A8H7ZZI8"/>
<reference evidence="2 3" key="1">
    <citation type="journal article" name="Sci. Rep.">
        <title>Genome-scale phylogenetic analyses confirm Olpidium as the closest living zoosporic fungus to the non-flagellated, terrestrial fungi.</title>
        <authorList>
            <person name="Chang Y."/>
            <person name="Rochon D."/>
            <person name="Sekimoto S."/>
            <person name="Wang Y."/>
            <person name="Chovatia M."/>
            <person name="Sandor L."/>
            <person name="Salamov A."/>
            <person name="Grigoriev I.V."/>
            <person name="Stajich J.E."/>
            <person name="Spatafora J.W."/>
        </authorList>
    </citation>
    <scope>NUCLEOTIDE SEQUENCE [LARGE SCALE GENOMIC DNA]</scope>
    <source>
        <strain evidence="2">S191</strain>
    </source>
</reference>
<evidence type="ECO:0000313" key="3">
    <source>
        <dbReference type="Proteomes" id="UP000673691"/>
    </source>
</evidence>
<sequence>MVRGKNIPSRATQLRADEARAACCGDGAEPRMPVGPGPACRGRNGLQRARGNDEDLLNGVEGQSPRRGTSAQGFLPTSFSLNLPFFSACLCHKFAKLGRLGPGYIPRAGD</sequence>
<comment type="caution">
    <text evidence="2">The sequence shown here is derived from an EMBL/GenBank/DDBJ whole genome shotgun (WGS) entry which is preliminary data.</text>
</comment>
<organism evidence="2 3">
    <name type="scientific">Olpidium bornovanus</name>
    <dbReference type="NCBI Taxonomy" id="278681"/>
    <lineage>
        <taxon>Eukaryota</taxon>
        <taxon>Fungi</taxon>
        <taxon>Fungi incertae sedis</taxon>
        <taxon>Olpidiomycota</taxon>
        <taxon>Olpidiomycotina</taxon>
        <taxon>Olpidiomycetes</taxon>
        <taxon>Olpidiales</taxon>
        <taxon>Olpidiaceae</taxon>
        <taxon>Olpidium</taxon>
    </lineage>
</organism>